<comment type="caution">
    <text evidence="13">The sequence shown here is derived from an EMBL/GenBank/DDBJ whole genome shotgun (WGS) entry which is preliminary data.</text>
</comment>
<evidence type="ECO:0000256" key="5">
    <source>
        <dbReference type="ARBA" id="ARBA00022777"/>
    </source>
</evidence>
<dbReference type="PANTHER" id="PTHR32309">
    <property type="entry name" value="TYROSINE-PROTEIN KINASE"/>
    <property type="match status" value="1"/>
</dbReference>
<evidence type="ECO:0000256" key="9">
    <source>
        <dbReference type="SAM" id="Coils"/>
    </source>
</evidence>
<feature type="transmembrane region" description="Helical" evidence="10">
    <location>
        <begin position="32"/>
        <end position="50"/>
    </location>
</feature>
<feature type="domain" description="Tyrosine-protein kinase G-rich" evidence="12">
    <location>
        <begin position="462"/>
        <end position="536"/>
    </location>
</feature>
<evidence type="ECO:0000256" key="2">
    <source>
        <dbReference type="ARBA" id="ARBA00011903"/>
    </source>
</evidence>
<evidence type="ECO:0000256" key="6">
    <source>
        <dbReference type="ARBA" id="ARBA00022840"/>
    </source>
</evidence>
<dbReference type="NCBIfam" id="TIGR01007">
    <property type="entry name" value="eps_fam"/>
    <property type="match status" value="1"/>
</dbReference>
<dbReference type="CDD" id="cd05387">
    <property type="entry name" value="BY-kinase"/>
    <property type="match status" value="1"/>
</dbReference>
<keyword evidence="7" id="KW-0829">Tyrosine-protein kinase</keyword>
<reference evidence="13" key="1">
    <citation type="journal article" date="2020" name="mSystems">
        <title>Genome- and Community-Level Interaction Insights into Carbon Utilization and Element Cycling Functions of Hydrothermarchaeota in Hydrothermal Sediment.</title>
        <authorList>
            <person name="Zhou Z."/>
            <person name="Liu Y."/>
            <person name="Xu W."/>
            <person name="Pan J."/>
            <person name="Luo Z.H."/>
            <person name="Li M."/>
        </authorList>
    </citation>
    <scope>NUCLEOTIDE SEQUENCE [LARGE SCALE GENOMIC DNA]</scope>
    <source>
        <strain evidence="13">SpSt-783</strain>
    </source>
</reference>
<dbReference type="InterPro" id="IPR050445">
    <property type="entry name" value="Bact_polysacc_biosynth/exp"/>
</dbReference>
<keyword evidence="3 13" id="KW-0808">Transferase</keyword>
<comment type="similarity">
    <text evidence="1">Belongs to the CpsD/CapB family.</text>
</comment>
<name>A0A7C6EKV8_UNCW3</name>
<dbReference type="GO" id="GO:0005886">
    <property type="term" value="C:plasma membrane"/>
    <property type="evidence" value="ECO:0007669"/>
    <property type="project" value="TreeGrafter"/>
</dbReference>
<keyword evidence="9" id="KW-0175">Coiled coil</keyword>
<feature type="domain" description="AAA" evidence="11">
    <location>
        <begin position="645"/>
        <end position="800"/>
    </location>
</feature>
<keyword evidence="4" id="KW-0547">Nucleotide-binding</keyword>
<evidence type="ECO:0000256" key="3">
    <source>
        <dbReference type="ARBA" id="ARBA00022679"/>
    </source>
</evidence>
<gene>
    <name evidence="13" type="ORF">ENV70_06430</name>
</gene>
<dbReference type="Gene3D" id="3.40.50.300">
    <property type="entry name" value="P-loop containing nucleotide triphosphate hydrolases"/>
    <property type="match status" value="1"/>
</dbReference>
<keyword evidence="10" id="KW-0812">Transmembrane</keyword>
<evidence type="ECO:0000256" key="7">
    <source>
        <dbReference type="ARBA" id="ARBA00023137"/>
    </source>
</evidence>
<dbReference type="GO" id="GO:0004715">
    <property type="term" value="F:non-membrane spanning protein tyrosine kinase activity"/>
    <property type="evidence" value="ECO:0007669"/>
    <property type="project" value="UniProtKB-EC"/>
</dbReference>
<dbReference type="AlphaFoldDB" id="A0A7C6EKV8"/>
<organism evidence="13">
    <name type="scientific">candidate division WOR-3 bacterium</name>
    <dbReference type="NCBI Taxonomy" id="2052148"/>
    <lineage>
        <taxon>Bacteria</taxon>
        <taxon>Bacteria division WOR-3</taxon>
    </lineage>
</organism>
<dbReference type="InterPro" id="IPR027417">
    <property type="entry name" value="P-loop_NTPase"/>
</dbReference>
<accession>A0A7C6EKV8</accession>
<dbReference type="GO" id="GO:0005524">
    <property type="term" value="F:ATP binding"/>
    <property type="evidence" value="ECO:0007669"/>
    <property type="project" value="UniProtKB-KW"/>
</dbReference>
<keyword evidence="6" id="KW-0067">ATP-binding</keyword>
<evidence type="ECO:0000256" key="10">
    <source>
        <dbReference type="SAM" id="Phobius"/>
    </source>
</evidence>
<evidence type="ECO:0000256" key="4">
    <source>
        <dbReference type="ARBA" id="ARBA00022741"/>
    </source>
</evidence>
<dbReference type="EC" id="2.7.10.2" evidence="2"/>
<proteinExistence type="inferred from homology"/>
<feature type="coiled-coil region" evidence="9">
    <location>
        <begin position="290"/>
        <end position="347"/>
    </location>
</feature>
<protein>
    <recommendedName>
        <fullName evidence="2">non-specific protein-tyrosine kinase</fullName>
        <ecNumber evidence="2">2.7.10.2</ecNumber>
    </recommendedName>
</protein>
<feature type="transmembrane region" description="Helical" evidence="10">
    <location>
        <begin position="516"/>
        <end position="537"/>
    </location>
</feature>
<evidence type="ECO:0000313" key="13">
    <source>
        <dbReference type="EMBL" id="HHS63228.1"/>
    </source>
</evidence>
<dbReference type="Pfam" id="PF13614">
    <property type="entry name" value="AAA_31"/>
    <property type="match status" value="1"/>
</dbReference>
<dbReference type="InterPro" id="IPR025669">
    <property type="entry name" value="AAA_dom"/>
</dbReference>
<evidence type="ECO:0000256" key="8">
    <source>
        <dbReference type="ARBA" id="ARBA00051245"/>
    </source>
</evidence>
<keyword evidence="5 13" id="KW-0418">Kinase</keyword>
<sequence length="848" mass="96558">MNNSEIPDYYLEQEKPINLQDLWVKFLRRRKLFFIFAIPVFLGILIFRLSRPYTPIYLSSFDLGVAENRAVEGFFTGISETPTVQIGTVTQRLIANLLSVKIAEQVVDTLKLYAFLKNGNTDLQLGIQLKSNFEQPLGPYQLKITENGFGLKLDGEVIQRNYGEYINLGPLEFTIPQEQNLIFGRSYSITFYPRSKMALALRNSISVKVLEADKVERAGDRSGVPISGEGATKKMVSAKTIFPGMNIIGILRIELYWGNREQALRIARALSEILVKENIQEKSLQFVQSREFIESQLAFYQKRLNELEEQIKNFKEVKKIADLKASTQALINQVSTLETRKNQLEIEEKILNDINKYLLSDTLNQEAPVNIATTMISDQGIQQLYAQLVQADAELKGILKEYSTKHPKYAEVKAKYDGFKEQLKDEIAKRVSTIKTDILGVTNQIRNLQLKLENIPSDEISLARLERDRETAEKLYTFFSEKLEETRVQEAGVTSDIKLINPPFVSGSPVNPRRGLLTLFLSVFFAILVGTAVVFVAEYFDNTVKDPDTIKEKLNLAVYGTIPGLLENDKRNLKPELSFDYLKKSLQLFLGFNNGDHKTSQLKVVSDHSSAEFEAFRKLTVHLEFAHPEKEYKTIYVTSSGPEEGKTFVSLNLGYVFATKGKKALLIDTDFRKKRGNLTHITRLKKEKGIFDVLKEEIDLQDAIIPFSDIANIEGGEVKNKMESQDSMPLFLLPIGNVPANPFIFLESEKMRQILEKLKSQYDYVLIDGLPILLFADATYLARYCDGVLLTTMYNKTSLKELENSKEILSSARADIVGVVINGAPLKSGSYYYHYYYKYYSKYYKESK</sequence>
<evidence type="ECO:0000256" key="1">
    <source>
        <dbReference type="ARBA" id="ARBA00007316"/>
    </source>
</evidence>
<dbReference type="EMBL" id="DTHJ01000133">
    <property type="protein sequence ID" value="HHS63228.1"/>
    <property type="molecule type" value="Genomic_DNA"/>
</dbReference>
<evidence type="ECO:0000259" key="12">
    <source>
        <dbReference type="Pfam" id="PF13807"/>
    </source>
</evidence>
<evidence type="ECO:0000259" key="11">
    <source>
        <dbReference type="Pfam" id="PF13614"/>
    </source>
</evidence>
<dbReference type="InterPro" id="IPR005702">
    <property type="entry name" value="Wzc-like_C"/>
</dbReference>
<keyword evidence="10" id="KW-1133">Transmembrane helix</keyword>
<keyword evidence="10" id="KW-0472">Membrane</keyword>
<dbReference type="InterPro" id="IPR032807">
    <property type="entry name" value="GNVR"/>
</dbReference>
<dbReference type="SUPFAM" id="SSF52540">
    <property type="entry name" value="P-loop containing nucleoside triphosphate hydrolases"/>
    <property type="match status" value="1"/>
</dbReference>
<dbReference type="Pfam" id="PF13807">
    <property type="entry name" value="GNVR"/>
    <property type="match status" value="1"/>
</dbReference>
<dbReference type="PANTHER" id="PTHR32309:SF13">
    <property type="entry name" value="FERRIC ENTEROBACTIN TRANSPORT PROTEIN FEPE"/>
    <property type="match status" value="1"/>
</dbReference>
<comment type="catalytic activity">
    <reaction evidence="8">
        <text>L-tyrosyl-[protein] + ATP = O-phospho-L-tyrosyl-[protein] + ADP + H(+)</text>
        <dbReference type="Rhea" id="RHEA:10596"/>
        <dbReference type="Rhea" id="RHEA-COMP:10136"/>
        <dbReference type="Rhea" id="RHEA-COMP:20101"/>
        <dbReference type="ChEBI" id="CHEBI:15378"/>
        <dbReference type="ChEBI" id="CHEBI:30616"/>
        <dbReference type="ChEBI" id="CHEBI:46858"/>
        <dbReference type="ChEBI" id="CHEBI:61978"/>
        <dbReference type="ChEBI" id="CHEBI:456216"/>
        <dbReference type="EC" id="2.7.10.2"/>
    </reaction>
</comment>